<dbReference type="GO" id="GO:0005506">
    <property type="term" value="F:iron ion binding"/>
    <property type="evidence" value="ECO:0007669"/>
    <property type="project" value="InterPro"/>
</dbReference>
<dbReference type="Pfam" id="PF23558">
    <property type="entry name" value="TPR_P4H"/>
    <property type="match status" value="1"/>
</dbReference>
<feature type="domain" description="Fe2OG dioxygenase" evidence="16">
    <location>
        <begin position="394"/>
        <end position="503"/>
    </location>
</feature>
<evidence type="ECO:0000256" key="9">
    <source>
        <dbReference type="ARBA" id="ARBA00022964"/>
    </source>
</evidence>
<dbReference type="EnsemblMetazoa" id="ENSAATROPT000347">
    <property type="protein sequence ID" value="ENSAATROPP000329"/>
    <property type="gene ID" value="ENSAATROPG000285"/>
</dbReference>
<feature type="chain" id="PRO_5044550964" description="procollagen-proline 4-dioxygenase" evidence="15">
    <location>
        <begin position="30"/>
        <end position="518"/>
    </location>
</feature>
<dbReference type="AlphaFoldDB" id="A0A182ITR6"/>
<organism evidence="17">
    <name type="scientific">Anopheles atroparvus</name>
    <name type="common">European mosquito</name>
    <dbReference type="NCBI Taxonomy" id="41427"/>
    <lineage>
        <taxon>Eukaryota</taxon>
        <taxon>Metazoa</taxon>
        <taxon>Ecdysozoa</taxon>
        <taxon>Arthropoda</taxon>
        <taxon>Hexapoda</taxon>
        <taxon>Insecta</taxon>
        <taxon>Pterygota</taxon>
        <taxon>Neoptera</taxon>
        <taxon>Endopterygota</taxon>
        <taxon>Diptera</taxon>
        <taxon>Nematocera</taxon>
        <taxon>Culicoidea</taxon>
        <taxon>Culicidae</taxon>
        <taxon>Anophelinae</taxon>
        <taxon>Anopheles</taxon>
    </lineage>
</organism>
<evidence type="ECO:0000259" key="16">
    <source>
        <dbReference type="PROSITE" id="PS51471"/>
    </source>
</evidence>
<comment type="similarity">
    <text evidence="4">Belongs to the P4HA family.</text>
</comment>
<feature type="repeat" description="TPR" evidence="13">
    <location>
        <begin position="209"/>
        <end position="242"/>
    </location>
</feature>
<dbReference type="Pfam" id="PF13640">
    <property type="entry name" value="2OG-FeII_Oxy_3"/>
    <property type="match status" value="1"/>
</dbReference>
<evidence type="ECO:0000256" key="4">
    <source>
        <dbReference type="ARBA" id="ARBA00006511"/>
    </source>
</evidence>
<dbReference type="Pfam" id="PF08336">
    <property type="entry name" value="P4Ha_N"/>
    <property type="match status" value="1"/>
</dbReference>
<evidence type="ECO:0000256" key="1">
    <source>
        <dbReference type="ARBA" id="ARBA00001961"/>
    </source>
</evidence>
<feature type="coiled-coil region" evidence="14">
    <location>
        <begin position="56"/>
        <end position="83"/>
    </location>
</feature>
<keyword evidence="10" id="KW-0560">Oxidoreductase</keyword>
<dbReference type="PROSITE" id="PS50005">
    <property type="entry name" value="TPR"/>
    <property type="match status" value="1"/>
</dbReference>
<dbReference type="EnsemblMetazoa" id="AATE005333-RA">
    <property type="protein sequence ID" value="AATE005333-PA.1"/>
    <property type="gene ID" value="AATE005333"/>
</dbReference>
<evidence type="ECO:0000313" key="18">
    <source>
        <dbReference type="Proteomes" id="UP000075880"/>
    </source>
</evidence>
<evidence type="ECO:0000256" key="6">
    <source>
        <dbReference type="ARBA" id="ARBA00022723"/>
    </source>
</evidence>
<dbReference type="InterPro" id="IPR013547">
    <property type="entry name" value="P4H_N"/>
</dbReference>
<protein>
    <recommendedName>
        <fullName evidence="5">procollagen-proline 4-dioxygenase</fullName>
        <ecNumber evidence="5">1.14.11.2</ecNumber>
    </recommendedName>
</protein>
<dbReference type="PANTHER" id="PTHR10869:SF244">
    <property type="entry name" value="PROLYL 4-HYDROXYLASE SUBUNIT ALPHA-2"/>
    <property type="match status" value="1"/>
</dbReference>
<evidence type="ECO:0000256" key="2">
    <source>
        <dbReference type="ARBA" id="ARBA00002035"/>
    </source>
</evidence>
<feature type="signal peptide" evidence="15">
    <location>
        <begin position="1"/>
        <end position="29"/>
    </location>
</feature>
<accession>A0A182ITR6</accession>
<evidence type="ECO:0000313" key="17">
    <source>
        <dbReference type="EnsemblMetazoa" id="AATE005333-PA.1"/>
    </source>
</evidence>
<dbReference type="GO" id="GO:0004656">
    <property type="term" value="F:procollagen-proline 4-dioxygenase activity"/>
    <property type="evidence" value="ECO:0007669"/>
    <property type="project" value="UniProtKB-EC"/>
</dbReference>
<dbReference type="STRING" id="41427.A0A182ITR6"/>
<keyword evidence="15" id="KW-0732">Signal</keyword>
<reference evidence="18" key="1">
    <citation type="submission" date="2021-09" db="EMBL/GenBank/DDBJ databases">
        <authorList>
            <consortium name="Infravec"/>
            <person name="Campbell I L."/>
            <person name="Maslen G."/>
            <person name="Yates A."/>
        </authorList>
    </citation>
    <scope>NUCLEOTIDE SEQUENCE [LARGE SCALE GENOMIC DNA]</scope>
    <source>
        <strain evidence="18">Infravec2 EBRE</strain>
    </source>
</reference>
<evidence type="ECO:0000256" key="10">
    <source>
        <dbReference type="ARBA" id="ARBA00023002"/>
    </source>
</evidence>
<dbReference type="SMART" id="SM00702">
    <property type="entry name" value="P4Hc"/>
    <property type="match status" value="1"/>
</dbReference>
<keyword evidence="6" id="KW-0479">Metal-binding</keyword>
<name>A0A182ITR6_ANOAO</name>
<evidence type="ECO:0000256" key="5">
    <source>
        <dbReference type="ARBA" id="ARBA00012269"/>
    </source>
</evidence>
<dbReference type="InterPro" id="IPR045054">
    <property type="entry name" value="P4HA-like"/>
</dbReference>
<keyword evidence="7" id="KW-0256">Endoplasmic reticulum</keyword>
<proteinExistence type="inferred from homology"/>
<evidence type="ECO:0000256" key="11">
    <source>
        <dbReference type="ARBA" id="ARBA00023004"/>
    </source>
</evidence>
<evidence type="ECO:0000256" key="3">
    <source>
        <dbReference type="ARBA" id="ARBA00004319"/>
    </source>
</evidence>
<sequence length="518" mass="58954">MASSVPWKLLPLAAAVILCCLHPWANVRGEYFSSVEKMRQLVKLEESLIASLEHYIKLHEQKVAFLHRQKDLLTKELKEAQKNEVQYVSNPITAFMIANRLVTDWERIRSFMAMDVGAKLENSTTLPTTDDVLGIVEGLARLQDIYQLDAKEVASGKVLDRQLHRQLTPADCYQIGVKLSGSYNYRLAISWLREALRRWTTENPGVSKVEIMNALSYALSQQGEYEEALELTNNVLKMQPDNERARLSKDPLEKWIDYKKEHGLPPRKPEPDYGNYYSLCRGDFHRPASDLATLHCRYERSRSPFLRIAPLKVEEVNHDPYIVVYHQVISDKEIDTLHTISKSSMKRAMVGDDNKKEVSKSRTSSNGWLEDFMHPVVRAVTTRTEDMSGLTMDAAEQLQVGNYGIGGHYLPHHDYVVPEEGKEPYPVIGKGNRIATVMYYLSDVEIGGATVFPEIGVGIFPRKGSAIFWYNLHANGTADSRTLHAACPVFLGSKWVANKWIHEHGQEFRRPCQLDQKA</sequence>
<evidence type="ECO:0000256" key="15">
    <source>
        <dbReference type="SAM" id="SignalP"/>
    </source>
</evidence>
<keyword evidence="9" id="KW-0223">Dioxygenase</keyword>
<dbReference type="InterPro" id="IPR011990">
    <property type="entry name" value="TPR-like_helical_dom_sf"/>
</dbReference>
<dbReference type="InterPro" id="IPR005123">
    <property type="entry name" value="Oxoglu/Fe-dep_dioxygenase_dom"/>
</dbReference>
<dbReference type="Gene3D" id="2.60.120.620">
    <property type="entry name" value="q2cbj1_9rhob like domain"/>
    <property type="match status" value="1"/>
</dbReference>
<evidence type="ECO:0000256" key="7">
    <source>
        <dbReference type="ARBA" id="ARBA00022824"/>
    </source>
</evidence>
<dbReference type="OrthoDB" id="420380at2759"/>
<comment type="subcellular location">
    <subcellularLocation>
        <location evidence="3">Endoplasmic reticulum lumen</location>
    </subcellularLocation>
</comment>
<evidence type="ECO:0000256" key="13">
    <source>
        <dbReference type="PROSITE-ProRule" id="PRU00339"/>
    </source>
</evidence>
<evidence type="ECO:0000256" key="14">
    <source>
        <dbReference type="SAM" id="Coils"/>
    </source>
</evidence>
<dbReference type="GO" id="GO:0031418">
    <property type="term" value="F:L-ascorbic acid binding"/>
    <property type="evidence" value="ECO:0007669"/>
    <property type="project" value="UniProtKB-KW"/>
</dbReference>
<keyword evidence="13" id="KW-0802">TPR repeat</keyword>
<keyword evidence="14" id="KW-0175">Coiled coil</keyword>
<keyword evidence="11" id="KW-0408">Iron</keyword>
<evidence type="ECO:0000256" key="12">
    <source>
        <dbReference type="ARBA" id="ARBA00023180"/>
    </source>
</evidence>
<dbReference type="VEuPathDB" id="VectorBase:AATE005333"/>
<evidence type="ECO:0000256" key="8">
    <source>
        <dbReference type="ARBA" id="ARBA00022896"/>
    </source>
</evidence>
<comment type="function">
    <text evidence="2">Catalyzes the post-translational formation of 4-hydroxyproline in -Xaa-Pro-Gly- sequences in collagens and other proteins.</text>
</comment>
<dbReference type="GO" id="GO:0005788">
    <property type="term" value="C:endoplasmic reticulum lumen"/>
    <property type="evidence" value="ECO:0007669"/>
    <property type="project" value="UniProtKB-SubCell"/>
</dbReference>
<keyword evidence="18" id="KW-1185">Reference proteome</keyword>
<dbReference type="Gene3D" id="6.10.140.1460">
    <property type="match status" value="1"/>
</dbReference>
<comment type="cofactor">
    <cofactor evidence="1">
        <name>L-ascorbate</name>
        <dbReference type="ChEBI" id="CHEBI:38290"/>
    </cofactor>
</comment>
<keyword evidence="12" id="KW-0325">Glycoprotein</keyword>
<dbReference type="PROSITE" id="PS51471">
    <property type="entry name" value="FE2OG_OXY"/>
    <property type="match status" value="1"/>
</dbReference>
<dbReference type="InterPro" id="IPR006620">
    <property type="entry name" value="Pro_4_hyd_alph"/>
</dbReference>
<dbReference type="InterPro" id="IPR019734">
    <property type="entry name" value="TPR_rpt"/>
</dbReference>
<reference evidence="17" key="2">
    <citation type="submission" date="2022-08" db="UniProtKB">
        <authorList>
            <consortium name="EnsemblMetazoa"/>
        </authorList>
    </citation>
    <scope>IDENTIFICATION</scope>
    <source>
        <strain evidence="17">EBRO</strain>
    </source>
</reference>
<dbReference type="FunFam" id="2.60.120.620:FF:000011">
    <property type="entry name" value="Prolyl alpha subunit"/>
    <property type="match status" value="1"/>
</dbReference>
<dbReference type="InterPro" id="IPR059068">
    <property type="entry name" value="TPR_P4H"/>
</dbReference>
<dbReference type="SUPFAM" id="SSF48452">
    <property type="entry name" value="TPR-like"/>
    <property type="match status" value="1"/>
</dbReference>
<keyword evidence="8" id="KW-0847">Vitamin C</keyword>
<dbReference type="SMART" id="SM00028">
    <property type="entry name" value="TPR"/>
    <property type="match status" value="2"/>
</dbReference>
<dbReference type="PANTHER" id="PTHR10869">
    <property type="entry name" value="PROLYL 4-HYDROXYLASE ALPHA SUBUNIT"/>
    <property type="match status" value="1"/>
</dbReference>
<dbReference type="Proteomes" id="UP000075880">
    <property type="component" value="Unassembled WGS sequence"/>
</dbReference>
<dbReference type="EC" id="1.14.11.2" evidence="5"/>
<dbReference type="InterPro" id="IPR044862">
    <property type="entry name" value="Pro_4_hyd_alph_FE2OG_OXY"/>
</dbReference>
<dbReference type="Gene3D" id="1.25.40.10">
    <property type="entry name" value="Tetratricopeptide repeat domain"/>
    <property type="match status" value="1"/>
</dbReference>